<dbReference type="PROSITE" id="PS50884">
    <property type="entry name" value="ZF_DOF_2"/>
    <property type="match status" value="1"/>
</dbReference>
<proteinExistence type="predicted"/>
<dbReference type="GO" id="GO:0008270">
    <property type="term" value="F:zinc ion binding"/>
    <property type="evidence" value="ECO:0007669"/>
    <property type="project" value="UniProtKB-KW"/>
</dbReference>
<evidence type="ECO:0000256" key="2">
    <source>
        <dbReference type="ARBA" id="ARBA00022771"/>
    </source>
</evidence>
<dbReference type="PROSITE" id="PS01361">
    <property type="entry name" value="ZF_DOF_1"/>
    <property type="match status" value="1"/>
</dbReference>
<dbReference type="InterPro" id="IPR003851">
    <property type="entry name" value="Znf_Dof"/>
</dbReference>
<evidence type="ECO:0000256" key="8">
    <source>
        <dbReference type="PROSITE-ProRule" id="PRU00071"/>
    </source>
</evidence>
<accession>A0A7N0R983</accession>
<dbReference type="GO" id="GO:0003677">
    <property type="term" value="F:DNA binding"/>
    <property type="evidence" value="ECO:0007669"/>
    <property type="project" value="UniProtKB-UniRule"/>
</dbReference>
<dbReference type="Proteomes" id="UP000594263">
    <property type="component" value="Unplaced"/>
</dbReference>
<evidence type="ECO:0000256" key="10">
    <source>
        <dbReference type="SAM" id="MobiDB-lite"/>
    </source>
</evidence>
<feature type="domain" description="Dof-type" evidence="11">
    <location>
        <begin position="28"/>
        <end position="82"/>
    </location>
</feature>
<keyword evidence="1 9" id="KW-0479">Metal-binding</keyword>
<feature type="compositionally biased region" description="Pro residues" evidence="10">
    <location>
        <begin position="287"/>
        <end position="296"/>
    </location>
</feature>
<comment type="function">
    <text evidence="9">Transcription factor that binds specifically to a 5'-AA[AG]G-3' consensus core sequence.</text>
</comment>
<keyword evidence="13" id="KW-1185">Reference proteome</keyword>
<feature type="region of interest" description="Disordered" evidence="10">
    <location>
        <begin position="246"/>
        <end position="296"/>
    </location>
</feature>
<dbReference type="EnsemblPlants" id="Kaladp0002s0037.1.v1.1">
    <property type="protein sequence ID" value="Kaladp0002s0037.1.v1.1.CDS.1"/>
    <property type="gene ID" value="Kaladp0002s0037.v1.1"/>
</dbReference>
<evidence type="ECO:0000256" key="5">
    <source>
        <dbReference type="ARBA" id="ARBA00023125"/>
    </source>
</evidence>
<keyword evidence="2 8" id="KW-0863">Zinc-finger</keyword>
<dbReference type="Pfam" id="PF02701">
    <property type="entry name" value="Zn_ribbon_Dof"/>
    <property type="match status" value="1"/>
</dbReference>
<evidence type="ECO:0000259" key="11">
    <source>
        <dbReference type="PROSITE" id="PS50884"/>
    </source>
</evidence>
<dbReference type="AlphaFoldDB" id="A0A7N0R983"/>
<evidence type="ECO:0000313" key="12">
    <source>
        <dbReference type="EnsemblPlants" id="Kaladp0002s0037.1.v1.1.CDS.1"/>
    </source>
</evidence>
<feature type="compositionally biased region" description="Gly residues" evidence="10">
    <location>
        <begin position="251"/>
        <end position="267"/>
    </location>
</feature>
<evidence type="ECO:0000256" key="1">
    <source>
        <dbReference type="ARBA" id="ARBA00022723"/>
    </source>
</evidence>
<evidence type="ECO:0000256" key="9">
    <source>
        <dbReference type="RuleBase" id="RU369094"/>
    </source>
</evidence>
<evidence type="ECO:0000256" key="7">
    <source>
        <dbReference type="ARBA" id="ARBA00023242"/>
    </source>
</evidence>
<organism evidence="12 13">
    <name type="scientific">Kalanchoe fedtschenkoi</name>
    <name type="common">Lavender scallops</name>
    <name type="synonym">South American air plant</name>
    <dbReference type="NCBI Taxonomy" id="63787"/>
    <lineage>
        <taxon>Eukaryota</taxon>
        <taxon>Viridiplantae</taxon>
        <taxon>Streptophyta</taxon>
        <taxon>Embryophyta</taxon>
        <taxon>Tracheophyta</taxon>
        <taxon>Spermatophyta</taxon>
        <taxon>Magnoliopsida</taxon>
        <taxon>eudicotyledons</taxon>
        <taxon>Gunneridae</taxon>
        <taxon>Pentapetalae</taxon>
        <taxon>Saxifragales</taxon>
        <taxon>Crassulaceae</taxon>
        <taxon>Kalanchoe</taxon>
    </lineage>
</organism>
<name>A0A7N0R983_KALFE</name>
<reference evidence="12" key="1">
    <citation type="submission" date="2021-01" db="UniProtKB">
        <authorList>
            <consortium name="EnsemblPlants"/>
        </authorList>
    </citation>
    <scope>IDENTIFICATION</scope>
</reference>
<protein>
    <recommendedName>
        <fullName evidence="9">Dof zinc finger protein</fullName>
    </recommendedName>
</protein>
<keyword evidence="6 9" id="KW-0804">Transcription</keyword>
<dbReference type="PANTHER" id="PTHR31992">
    <property type="entry name" value="DOF ZINC FINGER PROTEIN DOF1.4-RELATED"/>
    <property type="match status" value="1"/>
</dbReference>
<comment type="subcellular location">
    <subcellularLocation>
        <location evidence="8 9">Nucleus</location>
    </subcellularLocation>
</comment>
<keyword evidence="5 8" id="KW-0238">DNA-binding</keyword>
<dbReference type="Gramene" id="Kaladp0002s0037.1.v1.1">
    <property type="protein sequence ID" value="Kaladp0002s0037.1.v1.1.CDS.1"/>
    <property type="gene ID" value="Kaladp0002s0037.v1.1"/>
</dbReference>
<evidence type="ECO:0000256" key="3">
    <source>
        <dbReference type="ARBA" id="ARBA00022833"/>
    </source>
</evidence>
<dbReference type="InterPro" id="IPR045174">
    <property type="entry name" value="Dof"/>
</dbReference>
<keyword evidence="4 9" id="KW-0805">Transcription regulation</keyword>
<evidence type="ECO:0000256" key="4">
    <source>
        <dbReference type="ARBA" id="ARBA00023015"/>
    </source>
</evidence>
<evidence type="ECO:0000256" key="6">
    <source>
        <dbReference type="ARBA" id="ARBA00023163"/>
    </source>
</evidence>
<keyword evidence="7 8" id="KW-0539">Nucleus</keyword>
<dbReference type="GO" id="GO:0005634">
    <property type="term" value="C:nucleus"/>
    <property type="evidence" value="ECO:0007669"/>
    <property type="project" value="UniProtKB-SubCell"/>
</dbReference>
<keyword evidence="3 9" id="KW-0862">Zinc</keyword>
<evidence type="ECO:0000313" key="13">
    <source>
        <dbReference type="Proteomes" id="UP000594263"/>
    </source>
</evidence>
<sequence>MNFNLNQNNNLGAGEVEYLVGHGELLGEQCPRCHSRNTKFCYYNNYSLTQPRHYCKTCRRYWTQGGVCRNVPVGGAIRRNNRRVRVGPAGNPLNAVVPRAARRRGRGPNAAAVAAVAGRSLAIAGRNAAVQAEGNRGRIISSAGTNFPSMGMNFPNPIDARYSAFRRTMASHCPLPVVATSASEALNTSNLRLLQEFPANNNFLNNNVSAGFRNFFPPIPPSISGGSAWQQESLFTSSSQNDNMFLWGHDGASGSGSSDGSGSGGGAPAINDMDITNTTHWTDLPDYSPPPPPSSA</sequence>
<dbReference type="GO" id="GO:0003700">
    <property type="term" value="F:DNA-binding transcription factor activity"/>
    <property type="evidence" value="ECO:0007669"/>
    <property type="project" value="UniProtKB-UniRule"/>
</dbReference>